<proteinExistence type="predicted"/>
<organism evidence="2">
    <name type="scientific">Caldithrix abyssi</name>
    <dbReference type="NCBI Taxonomy" id="187145"/>
    <lineage>
        <taxon>Bacteria</taxon>
        <taxon>Pseudomonadati</taxon>
        <taxon>Calditrichota</taxon>
        <taxon>Calditrichia</taxon>
        <taxon>Calditrichales</taxon>
        <taxon>Calditrichaceae</taxon>
        <taxon>Caldithrix</taxon>
    </lineage>
</organism>
<feature type="compositionally biased region" description="Acidic residues" evidence="1">
    <location>
        <begin position="349"/>
        <end position="372"/>
    </location>
</feature>
<dbReference type="InterPro" id="IPR026444">
    <property type="entry name" value="Secre_tail"/>
</dbReference>
<dbReference type="Proteomes" id="UP000885779">
    <property type="component" value="Unassembled WGS sequence"/>
</dbReference>
<protein>
    <submittedName>
        <fullName evidence="2">T9SS type A sorting domain-containing protein</fullName>
    </submittedName>
</protein>
<comment type="caution">
    <text evidence="2">The sequence shown here is derived from an EMBL/GenBank/DDBJ whole genome shotgun (WGS) entry which is preliminary data.</text>
</comment>
<evidence type="ECO:0000313" key="2">
    <source>
        <dbReference type="EMBL" id="HGY54192.1"/>
    </source>
</evidence>
<feature type="region of interest" description="Disordered" evidence="1">
    <location>
        <begin position="345"/>
        <end position="376"/>
    </location>
</feature>
<gene>
    <name evidence="2" type="ORF">ENK44_00690</name>
</gene>
<dbReference type="Gene3D" id="2.60.40.4070">
    <property type="match status" value="1"/>
</dbReference>
<evidence type="ECO:0000256" key="1">
    <source>
        <dbReference type="SAM" id="MobiDB-lite"/>
    </source>
</evidence>
<dbReference type="EMBL" id="DRQG01000007">
    <property type="protein sequence ID" value="HGY54192.1"/>
    <property type="molecule type" value="Genomic_DNA"/>
</dbReference>
<sequence>MLMAQNNPMEYKRWNTLNINRVATTFDNVGMLCNGNNQNYNLAREPSFEFPQGSGKQYGTCIGVVFGAPAGQHPDVVGGTNPENLAYLDGTMDEGPADFWNEEHFAPYPEFVNPNAASISTDPESWPASWPEALPNYYFMDVNDQTGVQNPNLPVVPILRDSVTGWPGFGPNGEQLSDQEMFSVMYGWGGTDQIGVGNAQTRWLRTQLIMRSMAWKGSLYENFIVWIFVIRNVTNQPITDAAMGVHIDFGHLPAFIQGIGYDADRHYYDPKLQLAYSWDDDGFEESPVGGTLGPDEIGWAGVVALEMPGPTGKVQTYDAAHFWQGQTSRSGSGGAPEMYYKWNLRNQDDPQDSDGDGVDDDFNENGIPDDQEGGPGYYVGSGADGLQIIGSGQFTLQPGQMDTLIFATVFGASEKELKTTAQRAINLYQSNWEIVEAPPAPVVEAFADDRKVTLVWSTYSEEDVQFEGYKIYRSLDQGQTWGTESFADFEGGIHYVPMAQYDLVNGVKGFYKTLPEYAWFYLGDDEWVPNRSIVQADTVKGFHINGKLQGFEEGDSVNVYVDRDVVNGLAYWYYVAAYDSGNAIIGPLENSSASNPAEPNNTVIVTAYAPKAKENLDNVRVVPNPYIVSEIWEAGYKEHVIQFVGLPYEATIRIFNSSGELVRTIEHRDQTGIARWDLKNKFSQLAAPGVYFYYIESGIGEKTGKFIVIL</sequence>
<dbReference type="NCBIfam" id="TIGR04183">
    <property type="entry name" value="Por_Secre_tail"/>
    <property type="match status" value="1"/>
</dbReference>
<name>A0A7V4TYV0_CALAY</name>
<dbReference type="AlphaFoldDB" id="A0A7V4TYV0"/>
<reference evidence="2" key="1">
    <citation type="journal article" date="2020" name="mSystems">
        <title>Genome- and Community-Level Interaction Insights into Carbon Utilization and Element Cycling Functions of Hydrothermarchaeota in Hydrothermal Sediment.</title>
        <authorList>
            <person name="Zhou Z."/>
            <person name="Liu Y."/>
            <person name="Xu W."/>
            <person name="Pan J."/>
            <person name="Luo Z.H."/>
            <person name="Li M."/>
        </authorList>
    </citation>
    <scope>NUCLEOTIDE SEQUENCE [LARGE SCALE GENOMIC DNA]</scope>
    <source>
        <strain evidence="2">HyVt-577</strain>
    </source>
</reference>
<accession>A0A7V4TYV0</accession>